<feature type="region of interest" description="Disordered" evidence="2">
    <location>
        <begin position="72"/>
        <end position="115"/>
    </location>
</feature>
<dbReference type="GO" id="GO:0005783">
    <property type="term" value="C:endoplasmic reticulum"/>
    <property type="evidence" value="ECO:0007669"/>
    <property type="project" value="TreeGrafter"/>
</dbReference>
<sequence length="115" mass="12952">MPEWEKLGELYKDKKKVTIAKMNSINNEVPGLPILDVPTLALFIKGSTTPIYYKEDDRTTNAFSQFITTSLKSAAESSAKTKKPASKPKEETKKEEKTEKAEKTKKKGKKSKDEL</sequence>
<dbReference type="WBParaSite" id="GPUH_0001590101-mRNA-1">
    <property type="protein sequence ID" value="GPUH_0001590101-mRNA-1"/>
    <property type="gene ID" value="GPUH_0001590101"/>
</dbReference>
<dbReference type="PANTHER" id="PTHR18929:SF240">
    <property type="entry name" value="PROTEIN DISULFIDE-ISOMERASE"/>
    <property type="match status" value="1"/>
</dbReference>
<accession>A0A183E4I8</accession>
<feature type="compositionally biased region" description="Basic and acidic residues" evidence="2">
    <location>
        <begin position="87"/>
        <end position="102"/>
    </location>
</feature>
<dbReference type="GO" id="GO:0006457">
    <property type="term" value="P:protein folding"/>
    <property type="evidence" value="ECO:0007669"/>
    <property type="project" value="TreeGrafter"/>
</dbReference>
<dbReference type="EMBL" id="UYRT01083031">
    <property type="protein sequence ID" value="VDN26855.1"/>
    <property type="molecule type" value="Genomic_DNA"/>
</dbReference>
<protein>
    <submittedName>
        <fullName evidence="5">Thioredoxin domain-containing protein</fullName>
    </submittedName>
</protein>
<organism evidence="5">
    <name type="scientific">Gongylonema pulchrum</name>
    <dbReference type="NCBI Taxonomy" id="637853"/>
    <lineage>
        <taxon>Eukaryota</taxon>
        <taxon>Metazoa</taxon>
        <taxon>Ecdysozoa</taxon>
        <taxon>Nematoda</taxon>
        <taxon>Chromadorea</taxon>
        <taxon>Rhabditida</taxon>
        <taxon>Spirurina</taxon>
        <taxon>Spiruromorpha</taxon>
        <taxon>Spiruroidea</taxon>
        <taxon>Gongylonematidae</taxon>
        <taxon>Gongylonema</taxon>
    </lineage>
</organism>
<feature type="compositionally biased region" description="Basic residues" evidence="2">
    <location>
        <begin position="103"/>
        <end position="115"/>
    </location>
</feature>
<dbReference type="AlphaFoldDB" id="A0A183E4I8"/>
<dbReference type="InterPro" id="IPR036249">
    <property type="entry name" value="Thioredoxin-like_sf"/>
</dbReference>
<dbReference type="Proteomes" id="UP000271098">
    <property type="component" value="Unassembled WGS sequence"/>
</dbReference>
<dbReference type="PANTHER" id="PTHR18929">
    <property type="entry name" value="PROTEIN DISULFIDE ISOMERASE"/>
    <property type="match status" value="1"/>
</dbReference>
<reference evidence="3 4" key="2">
    <citation type="submission" date="2018-11" db="EMBL/GenBank/DDBJ databases">
        <authorList>
            <consortium name="Pathogen Informatics"/>
        </authorList>
    </citation>
    <scope>NUCLEOTIDE SEQUENCE [LARGE SCALE GENOMIC DNA]</scope>
</reference>
<gene>
    <name evidence="3" type="ORF">GPUH_LOCUS15879</name>
</gene>
<evidence type="ECO:0000313" key="5">
    <source>
        <dbReference type="WBParaSite" id="GPUH_0001590101-mRNA-1"/>
    </source>
</evidence>
<name>A0A183E4I8_9BILA</name>
<evidence type="ECO:0000313" key="3">
    <source>
        <dbReference type="EMBL" id="VDN26855.1"/>
    </source>
</evidence>
<dbReference type="GO" id="GO:0034976">
    <property type="term" value="P:response to endoplasmic reticulum stress"/>
    <property type="evidence" value="ECO:0007669"/>
    <property type="project" value="TreeGrafter"/>
</dbReference>
<reference evidence="5" key="1">
    <citation type="submission" date="2016-06" db="UniProtKB">
        <authorList>
            <consortium name="WormBaseParasite"/>
        </authorList>
    </citation>
    <scope>IDENTIFICATION</scope>
</reference>
<evidence type="ECO:0000313" key="4">
    <source>
        <dbReference type="Proteomes" id="UP000271098"/>
    </source>
</evidence>
<evidence type="ECO:0000256" key="2">
    <source>
        <dbReference type="SAM" id="MobiDB-lite"/>
    </source>
</evidence>
<keyword evidence="4" id="KW-1185">Reference proteome</keyword>
<evidence type="ECO:0000256" key="1">
    <source>
        <dbReference type="ARBA" id="ARBA00006347"/>
    </source>
</evidence>
<dbReference type="SUPFAM" id="SSF52833">
    <property type="entry name" value="Thioredoxin-like"/>
    <property type="match status" value="1"/>
</dbReference>
<dbReference type="Gene3D" id="3.40.30.10">
    <property type="entry name" value="Glutaredoxin"/>
    <property type="match status" value="1"/>
</dbReference>
<comment type="similarity">
    <text evidence="1">Belongs to the protein disulfide isomerase family.</text>
</comment>
<proteinExistence type="inferred from homology"/>
<dbReference type="GO" id="GO:0003756">
    <property type="term" value="F:protein disulfide isomerase activity"/>
    <property type="evidence" value="ECO:0007669"/>
    <property type="project" value="TreeGrafter"/>
</dbReference>
<dbReference type="OrthoDB" id="72053at2759"/>